<dbReference type="GO" id="GO:0005524">
    <property type="term" value="F:ATP binding"/>
    <property type="evidence" value="ECO:0007669"/>
    <property type="project" value="UniProtKB-KW"/>
</dbReference>
<dbReference type="GO" id="GO:0003724">
    <property type="term" value="F:RNA helicase activity"/>
    <property type="evidence" value="ECO:0007669"/>
    <property type="project" value="InterPro"/>
</dbReference>
<dbReference type="AlphaFoldDB" id="A0A1G2R602"/>
<evidence type="ECO:0000256" key="8">
    <source>
        <dbReference type="SAM" id="MobiDB-lite"/>
    </source>
</evidence>
<dbReference type="PROSITE" id="PS51192">
    <property type="entry name" value="HELICASE_ATP_BIND_1"/>
    <property type="match status" value="1"/>
</dbReference>
<dbReference type="SMART" id="SM00487">
    <property type="entry name" value="DEXDc"/>
    <property type="match status" value="1"/>
</dbReference>
<dbReference type="Proteomes" id="UP000178529">
    <property type="component" value="Unassembled WGS sequence"/>
</dbReference>
<accession>A0A1G2R602</accession>
<dbReference type="PANTHER" id="PTHR47959:SF13">
    <property type="entry name" value="ATP-DEPENDENT RNA HELICASE RHLE"/>
    <property type="match status" value="1"/>
</dbReference>
<name>A0A1G2R602_9BACT</name>
<evidence type="ECO:0008006" key="14">
    <source>
        <dbReference type="Google" id="ProtNLM"/>
    </source>
</evidence>
<dbReference type="InterPro" id="IPR044742">
    <property type="entry name" value="DEAD/DEAH_RhlB"/>
</dbReference>
<evidence type="ECO:0000259" key="11">
    <source>
        <dbReference type="PROSITE" id="PS51195"/>
    </source>
</evidence>
<comment type="caution">
    <text evidence="12">The sequence shown here is derived from an EMBL/GenBank/DDBJ whole genome shotgun (WGS) entry which is preliminary data.</text>
</comment>
<dbReference type="PANTHER" id="PTHR47959">
    <property type="entry name" value="ATP-DEPENDENT RNA HELICASE RHLE-RELATED"/>
    <property type="match status" value="1"/>
</dbReference>
<dbReference type="InterPro" id="IPR011545">
    <property type="entry name" value="DEAD/DEAH_box_helicase_dom"/>
</dbReference>
<dbReference type="EMBL" id="MHTY01000028">
    <property type="protein sequence ID" value="OHA68243.1"/>
    <property type="molecule type" value="Genomic_DNA"/>
</dbReference>
<feature type="domain" description="Helicase ATP-binding" evidence="9">
    <location>
        <begin position="41"/>
        <end position="209"/>
    </location>
</feature>
<dbReference type="CDD" id="cd18787">
    <property type="entry name" value="SF2_C_DEAD"/>
    <property type="match status" value="1"/>
</dbReference>
<evidence type="ECO:0000256" key="7">
    <source>
        <dbReference type="RuleBase" id="RU000492"/>
    </source>
</evidence>
<dbReference type="Gene3D" id="3.40.50.300">
    <property type="entry name" value="P-loop containing nucleotide triphosphate hydrolases"/>
    <property type="match status" value="2"/>
</dbReference>
<feature type="domain" description="Helicase C-terminal" evidence="10">
    <location>
        <begin position="220"/>
        <end position="379"/>
    </location>
</feature>
<gene>
    <name evidence="12" type="ORF">A3J68_01230</name>
</gene>
<reference evidence="12 13" key="1">
    <citation type="journal article" date="2016" name="Nat. Commun.">
        <title>Thousands of microbial genomes shed light on interconnected biogeochemical processes in an aquifer system.</title>
        <authorList>
            <person name="Anantharaman K."/>
            <person name="Brown C.T."/>
            <person name="Hug L.A."/>
            <person name="Sharon I."/>
            <person name="Castelle C.J."/>
            <person name="Probst A.J."/>
            <person name="Thomas B.C."/>
            <person name="Singh A."/>
            <person name="Wilkins M.J."/>
            <person name="Karaoz U."/>
            <person name="Brodie E.L."/>
            <person name="Williams K.H."/>
            <person name="Hubbard S.S."/>
            <person name="Banfield J.F."/>
        </authorList>
    </citation>
    <scope>NUCLEOTIDE SEQUENCE [LARGE SCALE GENOMIC DNA]</scope>
</reference>
<dbReference type="InterPro" id="IPR050079">
    <property type="entry name" value="DEAD_box_RNA_helicase"/>
</dbReference>
<evidence type="ECO:0000259" key="10">
    <source>
        <dbReference type="PROSITE" id="PS51194"/>
    </source>
</evidence>
<evidence type="ECO:0000256" key="1">
    <source>
        <dbReference type="ARBA" id="ARBA00022741"/>
    </source>
</evidence>
<evidence type="ECO:0000256" key="2">
    <source>
        <dbReference type="ARBA" id="ARBA00022801"/>
    </source>
</evidence>
<evidence type="ECO:0000259" key="9">
    <source>
        <dbReference type="PROSITE" id="PS51192"/>
    </source>
</evidence>
<evidence type="ECO:0000256" key="4">
    <source>
        <dbReference type="ARBA" id="ARBA00022840"/>
    </source>
</evidence>
<dbReference type="GO" id="GO:0003676">
    <property type="term" value="F:nucleic acid binding"/>
    <property type="evidence" value="ECO:0007669"/>
    <property type="project" value="InterPro"/>
</dbReference>
<evidence type="ECO:0000256" key="6">
    <source>
        <dbReference type="PROSITE-ProRule" id="PRU00552"/>
    </source>
</evidence>
<evidence type="ECO:0000313" key="13">
    <source>
        <dbReference type="Proteomes" id="UP000178529"/>
    </source>
</evidence>
<feature type="region of interest" description="Disordered" evidence="8">
    <location>
        <begin position="381"/>
        <end position="413"/>
    </location>
</feature>
<dbReference type="PROSITE" id="PS00039">
    <property type="entry name" value="DEAD_ATP_HELICASE"/>
    <property type="match status" value="1"/>
</dbReference>
<dbReference type="GO" id="GO:0005829">
    <property type="term" value="C:cytosol"/>
    <property type="evidence" value="ECO:0007669"/>
    <property type="project" value="TreeGrafter"/>
</dbReference>
<dbReference type="PROSITE" id="PS51195">
    <property type="entry name" value="Q_MOTIF"/>
    <property type="match status" value="1"/>
</dbReference>
<dbReference type="GO" id="GO:0016787">
    <property type="term" value="F:hydrolase activity"/>
    <property type="evidence" value="ECO:0007669"/>
    <property type="project" value="UniProtKB-KW"/>
</dbReference>
<dbReference type="InterPro" id="IPR001650">
    <property type="entry name" value="Helicase_C-like"/>
</dbReference>
<dbReference type="SMART" id="SM00490">
    <property type="entry name" value="HELICc"/>
    <property type="match status" value="1"/>
</dbReference>
<comment type="similarity">
    <text evidence="5 7">Belongs to the DEAD box helicase family.</text>
</comment>
<feature type="short sequence motif" description="Q motif" evidence="6">
    <location>
        <begin position="10"/>
        <end position="38"/>
    </location>
</feature>
<feature type="domain" description="DEAD-box RNA helicase Q" evidence="11">
    <location>
        <begin position="10"/>
        <end position="38"/>
    </location>
</feature>
<proteinExistence type="inferred from homology"/>
<keyword evidence="2 7" id="KW-0378">Hydrolase</keyword>
<keyword evidence="3 7" id="KW-0347">Helicase</keyword>
<dbReference type="InterPro" id="IPR000629">
    <property type="entry name" value="RNA-helicase_DEAD-box_CS"/>
</dbReference>
<dbReference type="InterPro" id="IPR027417">
    <property type="entry name" value="P-loop_NTPase"/>
</dbReference>
<dbReference type="CDD" id="cd00268">
    <property type="entry name" value="DEADc"/>
    <property type="match status" value="1"/>
</dbReference>
<dbReference type="Pfam" id="PF00271">
    <property type="entry name" value="Helicase_C"/>
    <property type="match status" value="1"/>
</dbReference>
<keyword evidence="4 7" id="KW-0067">ATP-binding</keyword>
<keyword evidence="1 7" id="KW-0547">Nucleotide-binding</keyword>
<protein>
    <recommendedName>
        <fullName evidence="14">DEAD/DEAH box helicase</fullName>
    </recommendedName>
</protein>
<dbReference type="PROSITE" id="PS51194">
    <property type="entry name" value="HELICASE_CTER"/>
    <property type="match status" value="1"/>
</dbReference>
<dbReference type="InterPro" id="IPR014014">
    <property type="entry name" value="RNA_helicase_DEAD_Q_motif"/>
</dbReference>
<dbReference type="InterPro" id="IPR014001">
    <property type="entry name" value="Helicase_ATP-bd"/>
</dbReference>
<sequence length="413" mass="45912">MNNTNTQQSTGFYGLGIAPRILEVLQKLGYVTPTPIQKKSIPATVEGKDIVGIAQTGTGKTLAFGVPMIQRLASSSGKGLVLLPTRELAVQVEEELRKIGNPLGLRTVVLIGGAPMWPQKQALRRDPHIVIATPGRLIDHLEQRTVQLGVVTILVLDEADRMLDMGFLPQIKRIVEAVPKQRQTMLFSATLSQDIMRIASSYMKLPIRIEVAPAGTTVEQVTQEIFVVGKDEKPRLLEKILGQYTGSTLVFSRTKYGARRLARDIRNMGHSVAEMHSERSLAQRKDALEGFKVGKYRVLVATDIMARGIDVKGIELVVNFDLPMRAEDYVHRIGRTARAGQAGHAISFATPDQRKEVREIERFIRKPLPVSPLSDLPPARFVPKTPYVPRPRFAGARQGPRPFSRYQRGRRPS</sequence>
<evidence type="ECO:0000256" key="5">
    <source>
        <dbReference type="ARBA" id="ARBA00038437"/>
    </source>
</evidence>
<dbReference type="Pfam" id="PF00270">
    <property type="entry name" value="DEAD"/>
    <property type="match status" value="1"/>
</dbReference>
<evidence type="ECO:0000313" key="12">
    <source>
        <dbReference type="EMBL" id="OHA68243.1"/>
    </source>
</evidence>
<dbReference type="SUPFAM" id="SSF52540">
    <property type="entry name" value="P-loop containing nucleoside triphosphate hydrolases"/>
    <property type="match status" value="1"/>
</dbReference>
<evidence type="ECO:0000256" key="3">
    <source>
        <dbReference type="ARBA" id="ARBA00022806"/>
    </source>
</evidence>
<organism evidence="12 13">
    <name type="scientific">Candidatus Wildermuthbacteria bacterium RIFCSPHIGHO2_02_FULL_48_16</name>
    <dbReference type="NCBI Taxonomy" id="1802453"/>
    <lineage>
        <taxon>Bacteria</taxon>
        <taxon>Candidatus Wildermuthiibacteriota</taxon>
    </lineage>
</organism>